<feature type="repeat" description="WD" evidence="14">
    <location>
        <begin position="136"/>
        <end position="178"/>
    </location>
</feature>
<evidence type="ECO:0000256" key="1">
    <source>
        <dbReference type="ARBA" id="ARBA00004347"/>
    </source>
</evidence>
<dbReference type="Pfam" id="PF00400">
    <property type="entry name" value="WD40"/>
    <property type="match status" value="5"/>
</dbReference>
<evidence type="ECO:0000256" key="8">
    <source>
        <dbReference type="ARBA" id="ARBA00022927"/>
    </source>
</evidence>
<feature type="region of interest" description="Disordered" evidence="15">
    <location>
        <begin position="820"/>
        <end position="881"/>
    </location>
</feature>
<feature type="domain" description="COPA/B second beta-propeller" evidence="16">
    <location>
        <begin position="326"/>
        <end position="590"/>
    </location>
</feature>
<keyword evidence="9 13" id="KW-0333">Golgi apparatus</keyword>
<dbReference type="RefSeq" id="XP_003682002.1">
    <property type="nucleotide sequence ID" value="XM_003681954.1"/>
</dbReference>
<keyword evidence="3 13" id="KW-0813">Transport</keyword>
<dbReference type="GO" id="GO:0005198">
    <property type="term" value="F:structural molecule activity"/>
    <property type="evidence" value="ECO:0007669"/>
    <property type="project" value="UniProtKB-UniRule"/>
</dbReference>
<keyword evidence="10 13" id="KW-0472">Membrane</keyword>
<feature type="repeat" description="WD" evidence="14">
    <location>
        <begin position="180"/>
        <end position="223"/>
    </location>
</feature>
<keyword evidence="5 14" id="KW-0853">WD repeat</keyword>
<evidence type="ECO:0000256" key="14">
    <source>
        <dbReference type="PROSITE-ProRule" id="PRU00221"/>
    </source>
</evidence>
<evidence type="ECO:0000256" key="11">
    <source>
        <dbReference type="ARBA" id="ARBA00023329"/>
    </source>
</evidence>
<dbReference type="PROSITE" id="PS50082">
    <property type="entry name" value="WD_REPEATS_2"/>
    <property type="match status" value="5"/>
</dbReference>
<dbReference type="Pfam" id="PF23953">
    <property type="entry name" value="TPR_COPA_B"/>
    <property type="match status" value="1"/>
</dbReference>
<keyword evidence="6" id="KW-0677">Repeat</keyword>
<evidence type="ECO:0000256" key="6">
    <source>
        <dbReference type="ARBA" id="ARBA00022737"/>
    </source>
</evidence>
<evidence type="ECO:0000259" key="17">
    <source>
        <dbReference type="Pfam" id="PF23953"/>
    </source>
</evidence>
<evidence type="ECO:0000256" key="9">
    <source>
        <dbReference type="ARBA" id="ARBA00023034"/>
    </source>
</evidence>
<feature type="repeat" description="WD" evidence="14">
    <location>
        <begin position="9"/>
        <end position="50"/>
    </location>
</feature>
<feature type="compositionally biased region" description="Basic and acidic residues" evidence="15">
    <location>
        <begin position="862"/>
        <end position="881"/>
    </location>
</feature>
<dbReference type="PANTHER" id="PTHR19876:SF2">
    <property type="entry name" value="COATOMER SUBUNIT BETA"/>
    <property type="match status" value="1"/>
</dbReference>
<dbReference type="InParanoid" id="G8ZVZ7"/>
<dbReference type="GO" id="GO:0008298">
    <property type="term" value="P:intracellular mRNA localization"/>
    <property type="evidence" value="ECO:0007669"/>
    <property type="project" value="EnsemblFungi"/>
</dbReference>
<dbReference type="HOGENOM" id="CLU_005507_1_0_1"/>
<evidence type="ECO:0000256" key="10">
    <source>
        <dbReference type="ARBA" id="ARBA00023136"/>
    </source>
</evidence>
<dbReference type="InterPro" id="IPR050844">
    <property type="entry name" value="Coatomer_complex_subunit"/>
</dbReference>
<dbReference type="InterPro" id="IPR001680">
    <property type="entry name" value="WD40_rpt"/>
</dbReference>
<dbReference type="GO" id="GO:0000139">
    <property type="term" value="C:Golgi membrane"/>
    <property type="evidence" value="ECO:0007669"/>
    <property type="project" value="UniProtKB-SubCell"/>
</dbReference>
<keyword evidence="11 13" id="KW-0968">Cytoplasmic vesicle</keyword>
<evidence type="ECO:0000256" key="7">
    <source>
        <dbReference type="ARBA" id="ARBA00022892"/>
    </source>
</evidence>
<evidence type="ECO:0000256" key="13">
    <source>
        <dbReference type="PIRNR" id="PIRNR005567"/>
    </source>
</evidence>
<evidence type="ECO:0000256" key="12">
    <source>
        <dbReference type="ARBA" id="ARBA00025536"/>
    </source>
</evidence>
<dbReference type="PRINTS" id="PR00320">
    <property type="entry name" value="GPROTEINBRPT"/>
</dbReference>
<feature type="domain" description="COPA/B TPR" evidence="17">
    <location>
        <begin position="607"/>
        <end position="791"/>
    </location>
</feature>
<keyword evidence="19" id="KW-1185">Reference proteome</keyword>
<dbReference type="InterPro" id="IPR006692">
    <property type="entry name" value="Beta-prop_COPA/B_2nd"/>
</dbReference>
<dbReference type="STRING" id="1076872.G8ZVZ7"/>
<dbReference type="GeneID" id="11500991"/>
<evidence type="ECO:0000313" key="19">
    <source>
        <dbReference type="Proteomes" id="UP000005627"/>
    </source>
</evidence>
<evidence type="ECO:0000256" key="15">
    <source>
        <dbReference type="SAM" id="MobiDB-lite"/>
    </source>
</evidence>
<dbReference type="GO" id="GO:0006888">
    <property type="term" value="P:endoplasmic reticulum to Golgi vesicle-mediated transport"/>
    <property type="evidence" value="ECO:0007669"/>
    <property type="project" value="EnsemblFungi"/>
</dbReference>
<dbReference type="KEGG" id="tdl:TDEL_0E05480"/>
<dbReference type="CDD" id="cd00200">
    <property type="entry name" value="WD40"/>
    <property type="match status" value="1"/>
</dbReference>
<dbReference type="SUPFAM" id="SSF50978">
    <property type="entry name" value="WD40 repeat-like"/>
    <property type="match status" value="2"/>
</dbReference>
<dbReference type="GO" id="GO:0006886">
    <property type="term" value="P:intracellular protein transport"/>
    <property type="evidence" value="ECO:0007669"/>
    <property type="project" value="UniProtKB-UniRule"/>
</dbReference>
<dbReference type="EMBL" id="HE616746">
    <property type="protein sequence ID" value="CCE92791.1"/>
    <property type="molecule type" value="Genomic_DNA"/>
</dbReference>
<dbReference type="FunFam" id="2.130.10.10:FF:000016">
    <property type="entry name" value="Coatomer alpha subunit, putative"/>
    <property type="match status" value="1"/>
</dbReference>
<dbReference type="AlphaFoldDB" id="G8ZVZ7"/>
<dbReference type="FunCoup" id="G8ZVZ7">
    <property type="interactions" value="1441"/>
</dbReference>
<evidence type="ECO:0000256" key="3">
    <source>
        <dbReference type="ARBA" id="ARBA00022448"/>
    </source>
</evidence>
<organism evidence="18 19">
    <name type="scientific">Torulaspora delbrueckii</name>
    <name type="common">Yeast</name>
    <name type="synonym">Candida colliculosa</name>
    <dbReference type="NCBI Taxonomy" id="4950"/>
    <lineage>
        <taxon>Eukaryota</taxon>
        <taxon>Fungi</taxon>
        <taxon>Dikarya</taxon>
        <taxon>Ascomycota</taxon>
        <taxon>Saccharomycotina</taxon>
        <taxon>Saccharomycetes</taxon>
        <taxon>Saccharomycetales</taxon>
        <taxon>Saccharomycetaceae</taxon>
        <taxon>Torulaspora</taxon>
    </lineage>
</organism>
<feature type="compositionally biased region" description="Basic and acidic residues" evidence="15">
    <location>
        <begin position="822"/>
        <end position="838"/>
    </location>
</feature>
<sequence>MKLDIKKTFSNRSDRIKGIDFHPSEPWVLTTLYSGRVEIWNYESQTEVRSITVAEAPVRAGRFIARRNWIVVGSDDFRIRVFNYNTGEKVVDFEAHPDYIRSIAVHPTKPYLLSGSDDLTVKLWNWEKNWALEQTFEGHEHFVMCVAFNPKDPSTFASGCLDSTVKVWSLGQPTPNYTLTTGQEKGVNYVDYYPLPDKPYLITSSDDLTVKIWDYQTKSCVATLEGHMSNVSFAVFHPTLPVIISGSEDGTLKIWNSSTYKLEKTLNLGLERSWCIATHPAGKKNYIASGFDNGFTVLALGNDVPTLSLDPVGKLVWAGGKNAAASDIFSAVIRGNEEVEENEPLALQTKELGSVDVFPQTLVHSPNGRFVAVVGDGEYVIYTALAWRNKSFGKCHDFVWGPDSNSYAIVSETGQVKYYKNFKEVTSWSIPLTYGVDKLFSGALLGAKSDGFIYFFDWESGNLVRRIDVNARNVVWSDNGELVMIINTEDERGDEASAYSLAYSRALYEDALAQGNVDEEDGAEEAFEVLYELKEPIASGKWVGDVFIFTTTTNRLNYFVGGKTYNLTHFSKEMYLLGYLARDNKVYLADRETHIYGYVISLEVLEFQTLTLRGELEEAMESILPNIEDRETLLKISRFLEGQEYYEEALNVSPDKDQQFDLALKVGQLSLAQDILTEEDSDLKWRSLGDASLERFDFKCAINAYTKAHDLESLLLLHSSFNDKEALLTLAKEAETQGKYNLSFKASWLAGDIDSAKDLLVKNQRFSEAAIFGVTYGIKKDDVNEVVELWKKNLNDEGKASIAERVCPVELATENDAPLIDLDTKNKEDSSIEKSEVIEEKEEQSEEPSNAETTAQVNGSDEAEKDKKPQEEDTEKKPESA</sequence>
<feature type="repeat" description="WD" evidence="14">
    <location>
        <begin position="224"/>
        <end position="265"/>
    </location>
</feature>
<dbReference type="Gene3D" id="2.130.10.10">
    <property type="entry name" value="YVTN repeat-like/Quinoprotein amine dehydrogenase"/>
    <property type="match status" value="1"/>
</dbReference>
<dbReference type="OrthoDB" id="10261470at2759"/>
<evidence type="ECO:0000256" key="4">
    <source>
        <dbReference type="ARBA" id="ARBA00022490"/>
    </source>
</evidence>
<dbReference type="InterPro" id="IPR015943">
    <property type="entry name" value="WD40/YVTN_repeat-like_dom_sf"/>
</dbReference>
<evidence type="ECO:0000259" key="16">
    <source>
        <dbReference type="Pfam" id="PF04053"/>
    </source>
</evidence>
<gene>
    <name evidence="18" type="primary">TDEL0E05480</name>
    <name evidence="18" type="ORF">TDEL_0E05480</name>
</gene>
<accession>G8ZVZ7</accession>
<dbReference type="CDD" id="cd22947">
    <property type="entry name" value="Coatomer_WDAD_beta-like"/>
    <property type="match status" value="1"/>
</dbReference>
<evidence type="ECO:0000256" key="5">
    <source>
        <dbReference type="ARBA" id="ARBA00022574"/>
    </source>
</evidence>
<comment type="similarity">
    <text evidence="2 13">Belongs to the WD repeat COPB2 family.</text>
</comment>
<dbReference type="FunFam" id="1.25.40.470:FF:000001">
    <property type="entry name" value="Coatomer subunit beta"/>
    <property type="match status" value="1"/>
</dbReference>
<dbReference type="InterPro" id="IPR056176">
    <property type="entry name" value="TPR_COPA_B"/>
</dbReference>
<dbReference type="GO" id="GO:0006891">
    <property type="term" value="P:intra-Golgi vesicle-mediated transport"/>
    <property type="evidence" value="ECO:0007669"/>
    <property type="project" value="TreeGrafter"/>
</dbReference>
<keyword evidence="7 13" id="KW-0931">ER-Golgi transport</keyword>
<dbReference type="eggNOG" id="KOG0276">
    <property type="taxonomic scope" value="Eukaryota"/>
</dbReference>
<dbReference type="GO" id="GO:0006890">
    <property type="term" value="P:retrograde vesicle-mediated transport, Golgi to endoplasmic reticulum"/>
    <property type="evidence" value="ECO:0007669"/>
    <property type="project" value="EnsemblFungi"/>
</dbReference>
<comment type="subunit">
    <text evidence="13">Oligomeric complex that consists of at least the alpha, beta, beta', gamma, delta, epsilon and zeta subunits.</text>
</comment>
<keyword evidence="8 13" id="KW-0653">Protein transport</keyword>
<comment type="subcellular location">
    <subcellularLocation>
        <location evidence="1 13">Cytoplasmic vesicle</location>
        <location evidence="1 13">COPI-coated vesicle membrane</location>
        <topology evidence="1 13">Peripheral membrane protein</topology>
        <orientation evidence="1 13">Cytoplasmic side</orientation>
    </subcellularLocation>
    <subcellularLocation>
        <location evidence="13">Golgi apparatus membrane</location>
        <topology evidence="13">Peripheral membrane protein</topology>
        <orientation evidence="13">Cytoplasmic side</orientation>
    </subcellularLocation>
    <text evidence="13">The coatomer is cytoplasmic or polymerized on the cytoplasmic side of the Golgi, as well as on the vesicles/buds originating from it.</text>
</comment>
<keyword evidence="4 13" id="KW-0963">Cytoplasm</keyword>
<dbReference type="InterPro" id="IPR020472">
    <property type="entry name" value="WD40_PAC1"/>
</dbReference>
<dbReference type="PROSITE" id="PS50294">
    <property type="entry name" value="WD_REPEATS_REGION"/>
    <property type="match status" value="3"/>
</dbReference>
<dbReference type="Proteomes" id="UP000005627">
    <property type="component" value="Chromosome 5"/>
</dbReference>
<reference evidence="18 19" key="1">
    <citation type="journal article" date="2011" name="Proc. Natl. Acad. Sci. U.S.A.">
        <title>Evolutionary erosion of yeast sex chromosomes by mating-type switching accidents.</title>
        <authorList>
            <person name="Gordon J.L."/>
            <person name="Armisen D."/>
            <person name="Proux-Wera E."/>
            <person name="Oheigeartaigh S.S."/>
            <person name="Byrne K.P."/>
            <person name="Wolfe K.H."/>
        </authorList>
    </citation>
    <scope>NUCLEOTIDE SEQUENCE [LARGE SCALE GENOMIC DNA]</scope>
    <source>
        <strain evidence="19">ATCC 10662 / CBS 1146 / NBRC 0425 / NCYC 2629 / NRRL Y-866</strain>
    </source>
</reference>
<evidence type="ECO:0000313" key="18">
    <source>
        <dbReference type="EMBL" id="CCE92791.1"/>
    </source>
</evidence>
<dbReference type="InterPro" id="IPR036322">
    <property type="entry name" value="WD40_repeat_dom_sf"/>
</dbReference>
<dbReference type="GO" id="GO:0032511">
    <property type="term" value="P:late endosome to vacuole transport via multivesicular body sorting pathway"/>
    <property type="evidence" value="ECO:0007669"/>
    <property type="project" value="EnsemblFungi"/>
</dbReference>
<dbReference type="SMART" id="SM00320">
    <property type="entry name" value="WD40"/>
    <property type="match status" value="7"/>
</dbReference>
<name>G8ZVZ7_TORDE</name>
<dbReference type="PIRSF" id="PIRSF005567">
    <property type="entry name" value="Coatomer_beta'_subunit"/>
    <property type="match status" value="1"/>
</dbReference>
<feature type="repeat" description="WD" evidence="14">
    <location>
        <begin position="93"/>
        <end position="125"/>
    </location>
</feature>
<protein>
    <recommendedName>
        <fullName evidence="13">Coatomer subunit beta'</fullName>
    </recommendedName>
</protein>
<dbReference type="GO" id="GO:0043130">
    <property type="term" value="F:ubiquitin binding"/>
    <property type="evidence" value="ECO:0007669"/>
    <property type="project" value="EnsemblFungi"/>
</dbReference>
<dbReference type="InterPro" id="IPR016453">
    <property type="entry name" value="COPB2"/>
</dbReference>
<evidence type="ECO:0000256" key="2">
    <source>
        <dbReference type="ARBA" id="ARBA00010844"/>
    </source>
</evidence>
<proteinExistence type="inferred from homology"/>
<dbReference type="Gene3D" id="1.25.40.470">
    <property type="match status" value="1"/>
</dbReference>
<dbReference type="Pfam" id="PF04053">
    <property type="entry name" value="B-prop_COPA_B_2nd"/>
    <property type="match status" value="1"/>
</dbReference>
<dbReference type="GO" id="GO:0030126">
    <property type="term" value="C:COPI vesicle coat"/>
    <property type="evidence" value="ECO:0007669"/>
    <property type="project" value="EnsemblFungi"/>
</dbReference>
<dbReference type="PANTHER" id="PTHR19876">
    <property type="entry name" value="COATOMER"/>
    <property type="match status" value="1"/>
</dbReference>
<comment type="function">
    <text evidence="12 13">The coatomer is a cytosolic protein complex that binds to dilysine motifs and reversibly associates with Golgi non-clathrin-coated vesicles, which further mediate biosynthetic protein transport from the ER, via the Golgi up to the trans Golgi network. Coatomer complex is required for budding from Golgi membranes, and is essential for the retrograde Golgi-to-ER transport of dilysine-tagged proteins.</text>
</comment>